<gene>
    <name evidence="1" type="ORF">BF38_6160</name>
</gene>
<dbReference type="AlphaFoldDB" id="A0AB33AQ47"/>
<evidence type="ECO:0000313" key="2">
    <source>
        <dbReference type="Proteomes" id="UP000031876"/>
    </source>
</evidence>
<geneLocation type="plasmid" evidence="1 2">
    <name>3</name>
</geneLocation>
<accession>A0AB33AQ47</accession>
<reference evidence="1 2" key="1">
    <citation type="journal article" date="2015" name="Genome Announc.">
        <title>Complete genome sequences for 35 biothreat assay-relevant bacillus species.</title>
        <authorList>
            <person name="Johnson S.L."/>
            <person name="Daligault H.E."/>
            <person name="Davenport K.W."/>
            <person name="Jaissle J."/>
            <person name="Frey K.G."/>
            <person name="Ladner J.T."/>
            <person name="Broomall S.M."/>
            <person name="Bishop-Lilly K.A."/>
            <person name="Bruce D.C."/>
            <person name="Gibbons H.S."/>
            <person name="Coyne S.R."/>
            <person name="Lo C.C."/>
            <person name="Meincke L."/>
            <person name="Munk A.C."/>
            <person name="Koroleva G.I."/>
            <person name="Rosenzweig C.N."/>
            <person name="Palacios G.F."/>
            <person name="Redden C.L."/>
            <person name="Minogue T.D."/>
            <person name="Chain P.S."/>
        </authorList>
    </citation>
    <scope>NUCLEOTIDE SEQUENCE [LARGE SCALE GENOMIC DNA]</scope>
    <source>
        <strain evidence="1 2">HD1011</strain>
    </source>
</reference>
<sequence>MKLEAKLLAENELASLSQLNDWSVTLCCCPCCCCC</sequence>
<organism evidence="1 2">
    <name type="scientific">Bacillus thuringiensis</name>
    <dbReference type="NCBI Taxonomy" id="1428"/>
    <lineage>
        <taxon>Bacteria</taxon>
        <taxon>Bacillati</taxon>
        <taxon>Bacillota</taxon>
        <taxon>Bacilli</taxon>
        <taxon>Bacillales</taxon>
        <taxon>Bacillaceae</taxon>
        <taxon>Bacillus</taxon>
        <taxon>Bacillus cereus group</taxon>
    </lineage>
</organism>
<dbReference type="EMBL" id="CP009332">
    <property type="protein sequence ID" value="AJG73616.1"/>
    <property type="molecule type" value="Genomic_DNA"/>
</dbReference>
<dbReference type="Proteomes" id="UP000031876">
    <property type="component" value="Plasmid 3"/>
</dbReference>
<proteinExistence type="predicted"/>
<keyword evidence="1" id="KW-0614">Plasmid</keyword>
<protein>
    <submittedName>
        <fullName evidence="1">Uncharacterized protein</fullName>
    </submittedName>
</protein>
<evidence type="ECO:0000313" key="1">
    <source>
        <dbReference type="EMBL" id="AJG73616.1"/>
    </source>
</evidence>
<dbReference type="KEGG" id="btw:BF38_6160"/>
<name>A0AB33AQ47_BACTU</name>